<evidence type="ECO:0000256" key="2">
    <source>
        <dbReference type="ARBA" id="ARBA00023242"/>
    </source>
</evidence>
<feature type="domain" description="ELYS-like" evidence="3">
    <location>
        <begin position="38"/>
        <end position="251"/>
    </location>
</feature>
<gene>
    <name evidence="4" type="ORF">AB675_8632</name>
</gene>
<keyword evidence="2" id="KW-0539">Nucleus</keyword>
<dbReference type="Pfam" id="PF13934">
    <property type="entry name" value="ELYS"/>
    <property type="match status" value="1"/>
</dbReference>
<dbReference type="GeneID" id="28740974"/>
<proteinExistence type="predicted"/>
<dbReference type="EMBL" id="LFJN01000003">
    <property type="protein sequence ID" value="KPI44462.1"/>
    <property type="molecule type" value="Genomic_DNA"/>
</dbReference>
<comment type="caution">
    <text evidence="4">The sequence shown here is derived from an EMBL/GenBank/DDBJ whole genome shotgun (WGS) entry which is preliminary data.</text>
</comment>
<accession>A0A0N1HG63</accession>
<evidence type="ECO:0000259" key="3">
    <source>
        <dbReference type="Pfam" id="PF13934"/>
    </source>
</evidence>
<evidence type="ECO:0000256" key="1">
    <source>
        <dbReference type="ARBA" id="ARBA00004123"/>
    </source>
</evidence>
<keyword evidence="5" id="KW-1185">Reference proteome</keyword>
<dbReference type="VEuPathDB" id="FungiDB:AB675_8632"/>
<dbReference type="InterPro" id="IPR025151">
    <property type="entry name" value="ELYS_dom"/>
</dbReference>
<name>A0A0N1HG63_9EURO</name>
<protein>
    <recommendedName>
        <fullName evidence="3">ELYS-like domain-containing protein</fullName>
    </recommendedName>
</protein>
<evidence type="ECO:0000313" key="5">
    <source>
        <dbReference type="Proteomes" id="UP000038010"/>
    </source>
</evidence>
<dbReference type="STRING" id="1664694.A0A0N1HG63"/>
<dbReference type="AlphaFoldDB" id="A0A0N1HG63"/>
<dbReference type="OrthoDB" id="20729at2759"/>
<reference evidence="4 5" key="1">
    <citation type="submission" date="2015-06" db="EMBL/GenBank/DDBJ databases">
        <title>Draft genome of the ant-associated black yeast Phialophora attae CBS 131958.</title>
        <authorList>
            <person name="Moreno L.F."/>
            <person name="Stielow B.J."/>
            <person name="de Hoog S."/>
            <person name="Vicente V.A."/>
            <person name="Weiss V.A."/>
            <person name="de Vries M."/>
            <person name="Cruz L.M."/>
            <person name="Souza E.M."/>
        </authorList>
    </citation>
    <scope>NUCLEOTIDE SEQUENCE [LARGE SCALE GENOMIC DNA]</scope>
    <source>
        <strain evidence="4 5">CBS 131958</strain>
    </source>
</reference>
<comment type="subcellular location">
    <subcellularLocation>
        <location evidence="1">Nucleus</location>
    </subcellularLocation>
</comment>
<organism evidence="4 5">
    <name type="scientific">Cyphellophora attinorum</name>
    <dbReference type="NCBI Taxonomy" id="1664694"/>
    <lineage>
        <taxon>Eukaryota</taxon>
        <taxon>Fungi</taxon>
        <taxon>Dikarya</taxon>
        <taxon>Ascomycota</taxon>
        <taxon>Pezizomycotina</taxon>
        <taxon>Eurotiomycetes</taxon>
        <taxon>Chaetothyriomycetidae</taxon>
        <taxon>Chaetothyriales</taxon>
        <taxon>Cyphellophoraceae</taxon>
        <taxon>Cyphellophora</taxon>
    </lineage>
</organism>
<dbReference type="RefSeq" id="XP_018004425.1">
    <property type="nucleotide sequence ID" value="XM_018149094.1"/>
</dbReference>
<evidence type="ECO:0000313" key="4">
    <source>
        <dbReference type="EMBL" id="KPI44462.1"/>
    </source>
</evidence>
<dbReference type="GO" id="GO:0005634">
    <property type="term" value="C:nucleus"/>
    <property type="evidence" value="ECO:0007669"/>
    <property type="project" value="UniProtKB-SubCell"/>
</dbReference>
<dbReference type="Proteomes" id="UP000038010">
    <property type="component" value="Unassembled WGS sequence"/>
</dbReference>
<sequence length="302" mass="34170">MYDWQNFDAVFHTKPDQSPDQKHAEAALKHRKELGGELFFDRMWTALRLPKPTKSYPPKSNAELRATWKAILKAQAGDEQKLALLYYLILDTRKQALQQTFAERSFIPQKYLVLVTGLWQLDQCHFPQALEYLTDPSLIPLTFSDEVLTVLLKHPKCDNALAMAFYLTVRPPLTDSSALYAYFDLLAGTNTTEAYYFAKSHPQHKNLFEKLIAHVYTSKASDERTSAALQLISLSFTTEEEAWFEEALLHGEASKTPGAKDSIMARRLAYGRLVNGSDALSRYKGSKLDGVDWETLRGIAGG</sequence>